<dbReference type="InterPro" id="IPR029063">
    <property type="entry name" value="SAM-dependent_MTases_sf"/>
</dbReference>
<accession>A0A3P1SQ59</accession>
<proteinExistence type="predicted"/>
<keyword evidence="1" id="KW-0808">Transferase</keyword>
<dbReference type="Proteomes" id="UP000267535">
    <property type="component" value="Unassembled WGS sequence"/>
</dbReference>
<evidence type="ECO:0000313" key="2">
    <source>
        <dbReference type="Proteomes" id="UP000267535"/>
    </source>
</evidence>
<gene>
    <name evidence="1" type="ORF">EHS89_10060</name>
</gene>
<keyword evidence="2" id="KW-1185">Reference proteome</keyword>
<evidence type="ECO:0000313" key="1">
    <source>
        <dbReference type="EMBL" id="RRC99189.1"/>
    </source>
</evidence>
<dbReference type="SUPFAM" id="SSF53335">
    <property type="entry name" value="S-adenosyl-L-methionine-dependent methyltransferases"/>
    <property type="match status" value="1"/>
</dbReference>
<dbReference type="EMBL" id="RQXV01000005">
    <property type="protein sequence ID" value="RRC99189.1"/>
    <property type="molecule type" value="Genomic_DNA"/>
</dbReference>
<organism evidence="1 2">
    <name type="scientific">Amphritea balenae</name>
    <dbReference type="NCBI Taxonomy" id="452629"/>
    <lineage>
        <taxon>Bacteria</taxon>
        <taxon>Pseudomonadati</taxon>
        <taxon>Pseudomonadota</taxon>
        <taxon>Gammaproteobacteria</taxon>
        <taxon>Oceanospirillales</taxon>
        <taxon>Oceanospirillaceae</taxon>
        <taxon>Amphritea</taxon>
    </lineage>
</organism>
<dbReference type="AlphaFoldDB" id="A0A3P1SQ59"/>
<name>A0A3P1SQ59_9GAMM</name>
<sequence length="251" mass="28666">MRSNKTDLISLIEMKSKHSDYQEVHPLLKDYIGSGHKAAGKNESLRNDYIQKHTSYKNKSVLDVGANTGYFTFAAIEGGSVRVVSVEGNKEHAKFIEIAANALGFEDILVVRNEYYDFFGSKVCFYDLALCLNVLHHLGDDFGDPSVDIMKAKNNICDSLRSMSNVCRKMWFQIGFNWKGDVDFPLFENGYKKDIVEFVEQCCKEVFKIEKIAVYDKKHNAYVDIEVGGWERVDDLGEFLNRPLFLLSNIK</sequence>
<protein>
    <submittedName>
        <fullName evidence="1">Class I SAM-dependent methyltransferase</fullName>
    </submittedName>
</protein>
<dbReference type="Gene3D" id="3.40.50.150">
    <property type="entry name" value="Vaccinia Virus protein VP39"/>
    <property type="match status" value="1"/>
</dbReference>
<reference evidence="1 2" key="1">
    <citation type="submission" date="2018-11" db="EMBL/GenBank/DDBJ databases">
        <title>The draft genome sequence of Amphritea balenae JAMM 1525T.</title>
        <authorList>
            <person name="Fang Z."/>
            <person name="Zhang Y."/>
            <person name="Han X."/>
        </authorList>
    </citation>
    <scope>NUCLEOTIDE SEQUENCE [LARGE SCALE GENOMIC DNA]</scope>
    <source>
        <strain evidence="1 2">JAMM 1525</strain>
    </source>
</reference>
<dbReference type="GO" id="GO:0032259">
    <property type="term" value="P:methylation"/>
    <property type="evidence" value="ECO:0007669"/>
    <property type="project" value="UniProtKB-KW"/>
</dbReference>
<dbReference type="RefSeq" id="WP_124926025.1">
    <property type="nucleotide sequence ID" value="NZ_BMOH01000004.1"/>
</dbReference>
<dbReference type="OrthoDB" id="9791837at2"/>
<dbReference type="GO" id="GO:0008168">
    <property type="term" value="F:methyltransferase activity"/>
    <property type="evidence" value="ECO:0007669"/>
    <property type="project" value="UniProtKB-KW"/>
</dbReference>
<dbReference type="CDD" id="cd02440">
    <property type="entry name" value="AdoMet_MTases"/>
    <property type="match status" value="1"/>
</dbReference>
<keyword evidence="1" id="KW-0489">Methyltransferase</keyword>
<comment type="caution">
    <text evidence="1">The sequence shown here is derived from an EMBL/GenBank/DDBJ whole genome shotgun (WGS) entry which is preliminary data.</text>
</comment>